<reference evidence="2" key="3">
    <citation type="submission" date="2023-05" db="EMBL/GenBank/DDBJ databases">
        <authorList>
            <person name="Smith C.H."/>
        </authorList>
    </citation>
    <scope>NUCLEOTIDE SEQUENCE</scope>
    <source>
        <strain evidence="2">CHS0354</strain>
        <tissue evidence="2">Mantle</tissue>
    </source>
</reference>
<dbReference type="Proteomes" id="UP001195483">
    <property type="component" value="Unassembled WGS sequence"/>
</dbReference>
<reference evidence="2" key="2">
    <citation type="journal article" date="2021" name="Genome Biol. Evol.">
        <title>Developing a high-quality reference genome for a parasitic bivalve with doubly uniparental inheritance (Bivalvia: Unionida).</title>
        <authorList>
            <person name="Smith C.H."/>
        </authorList>
    </citation>
    <scope>NUCLEOTIDE SEQUENCE</scope>
    <source>
        <strain evidence="2">CHS0354</strain>
        <tissue evidence="2">Mantle</tissue>
    </source>
</reference>
<protein>
    <submittedName>
        <fullName evidence="2">Uncharacterized protein</fullName>
    </submittedName>
</protein>
<comment type="caution">
    <text evidence="2">The sequence shown here is derived from an EMBL/GenBank/DDBJ whole genome shotgun (WGS) entry which is preliminary data.</text>
</comment>
<feature type="region of interest" description="Disordered" evidence="1">
    <location>
        <begin position="495"/>
        <end position="525"/>
    </location>
</feature>
<organism evidence="2 3">
    <name type="scientific">Potamilus streckersoni</name>
    <dbReference type="NCBI Taxonomy" id="2493646"/>
    <lineage>
        <taxon>Eukaryota</taxon>
        <taxon>Metazoa</taxon>
        <taxon>Spiralia</taxon>
        <taxon>Lophotrochozoa</taxon>
        <taxon>Mollusca</taxon>
        <taxon>Bivalvia</taxon>
        <taxon>Autobranchia</taxon>
        <taxon>Heteroconchia</taxon>
        <taxon>Palaeoheterodonta</taxon>
        <taxon>Unionida</taxon>
        <taxon>Unionoidea</taxon>
        <taxon>Unionidae</taxon>
        <taxon>Ambleminae</taxon>
        <taxon>Lampsilini</taxon>
        <taxon>Potamilus</taxon>
    </lineage>
</organism>
<feature type="compositionally biased region" description="Polar residues" evidence="1">
    <location>
        <begin position="292"/>
        <end position="307"/>
    </location>
</feature>
<accession>A0AAE0T7W1</accession>
<evidence type="ECO:0000313" key="3">
    <source>
        <dbReference type="Proteomes" id="UP001195483"/>
    </source>
</evidence>
<keyword evidence="3" id="KW-1185">Reference proteome</keyword>
<feature type="region of interest" description="Disordered" evidence="1">
    <location>
        <begin position="1"/>
        <end position="307"/>
    </location>
</feature>
<dbReference type="AlphaFoldDB" id="A0AAE0T7W1"/>
<reference evidence="2" key="1">
    <citation type="journal article" date="2021" name="Genome Biol. Evol.">
        <title>A High-Quality Reference Genome for a Parasitic Bivalve with Doubly Uniparental Inheritance (Bivalvia: Unionida).</title>
        <authorList>
            <person name="Smith C.H."/>
        </authorList>
    </citation>
    <scope>NUCLEOTIDE SEQUENCE</scope>
    <source>
        <strain evidence="2">CHS0354</strain>
    </source>
</reference>
<evidence type="ECO:0000313" key="2">
    <source>
        <dbReference type="EMBL" id="KAK3605291.1"/>
    </source>
</evidence>
<gene>
    <name evidence="2" type="ORF">CHS0354_001410</name>
</gene>
<name>A0AAE0T7W1_9BIVA</name>
<proteinExistence type="predicted"/>
<sequence>MKSSCDSTPFVLDAVPPKQEGPLRETLVQDGPKGETAGPLRETLAQGGPKGGNEGPISENLSQNGPKEGPISETLTQDGPKGKTARPLRETLVQDGPKGENDGTLSENLSQYGPKEGPLRETPAQDGPKRENEGPLSENLSQDGPKGKNDGPLSENLSQYGPKKEPLRETLAQVGLKKETEGSLSENLSQDGPKKGPLCEPLAQDGPKGENERPLSKNLSQDGPKEGNLSKTLAQDGPKGENDGPLSENLSQDGPKEGNLGKTLTQDGPKGQTEGPLSENLAQDGPKGETDTAMSHTSPINQNNLHQLRQRILKKRTSKRRIYTGDDTNVPCSLLSLKDQKRISQWQKSRLRFDELVKKSLENQSNVKDGDQFQDDRNITQTGTKILGDSGQIQAEIHIEKSVTERDSTIDGYFSSTMNRESSVNLNQRSSLLQMLKKELKVSRDLMTDILKEDKKDEANVRYIRMMKEQYGIVERHEALLLRSTELAFSKLSKQKAEKDRSGRSMMSSGYIEMEQWQERESFKP</sequence>
<evidence type="ECO:0000256" key="1">
    <source>
        <dbReference type="SAM" id="MobiDB-lite"/>
    </source>
</evidence>
<dbReference type="EMBL" id="JAEAOA010000137">
    <property type="protein sequence ID" value="KAK3605291.1"/>
    <property type="molecule type" value="Genomic_DNA"/>
</dbReference>